<dbReference type="AlphaFoldDB" id="A0A316UDS1"/>
<gene>
    <name evidence="2" type="ORF">BCV69DRAFT_306735</name>
</gene>
<evidence type="ECO:0000256" key="1">
    <source>
        <dbReference type="SAM" id="MobiDB-lite"/>
    </source>
</evidence>
<protein>
    <submittedName>
        <fullName evidence="2">Uncharacterized protein</fullName>
    </submittedName>
</protein>
<feature type="region of interest" description="Disordered" evidence="1">
    <location>
        <begin position="18"/>
        <end position="238"/>
    </location>
</feature>
<name>A0A316UDS1_9BASI</name>
<feature type="compositionally biased region" description="Low complexity" evidence="1">
    <location>
        <begin position="189"/>
        <end position="213"/>
    </location>
</feature>
<dbReference type="Proteomes" id="UP000245942">
    <property type="component" value="Unassembled WGS sequence"/>
</dbReference>
<feature type="compositionally biased region" description="Polar residues" evidence="1">
    <location>
        <begin position="77"/>
        <end position="92"/>
    </location>
</feature>
<organism evidence="2 3">
    <name type="scientific">Pseudomicrostroma glucosiphilum</name>
    <dbReference type="NCBI Taxonomy" id="1684307"/>
    <lineage>
        <taxon>Eukaryota</taxon>
        <taxon>Fungi</taxon>
        <taxon>Dikarya</taxon>
        <taxon>Basidiomycota</taxon>
        <taxon>Ustilaginomycotina</taxon>
        <taxon>Exobasidiomycetes</taxon>
        <taxon>Microstromatales</taxon>
        <taxon>Microstromatales incertae sedis</taxon>
        <taxon>Pseudomicrostroma</taxon>
    </lineage>
</organism>
<feature type="compositionally biased region" description="Polar residues" evidence="1">
    <location>
        <begin position="26"/>
        <end position="38"/>
    </location>
</feature>
<dbReference type="EMBL" id="KZ819323">
    <property type="protein sequence ID" value="PWN22523.1"/>
    <property type="molecule type" value="Genomic_DNA"/>
</dbReference>
<feature type="compositionally biased region" description="Polar residues" evidence="1">
    <location>
        <begin position="130"/>
        <end position="168"/>
    </location>
</feature>
<proteinExistence type="predicted"/>
<dbReference type="GeneID" id="37016421"/>
<keyword evidence="3" id="KW-1185">Reference proteome</keyword>
<reference evidence="2 3" key="1">
    <citation type="journal article" date="2018" name="Mol. Biol. Evol.">
        <title>Broad Genomic Sampling Reveals a Smut Pathogenic Ancestry of the Fungal Clade Ustilaginomycotina.</title>
        <authorList>
            <person name="Kijpornyongpan T."/>
            <person name="Mondo S.J."/>
            <person name="Barry K."/>
            <person name="Sandor L."/>
            <person name="Lee J."/>
            <person name="Lipzen A."/>
            <person name="Pangilinan J."/>
            <person name="LaButti K."/>
            <person name="Hainaut M."/>
            <person name="Henrissat B."/>
            <person name="Grigoriev I.V."/>
            <person name="Spatafora J.W."/>
            <person name="Aime M.C."/>
        </authorList>
    </citation>
    <scope>NUCLEOTIDE SEQUENCE [LARGE SCALE GENOMIC DNA]</scope>
    <source>
        <strain evidence="2 3">MCA 4718</strain>
    </source>
</reference>
<feature type="compositionally biased region" description="Low complexity" evidence="1">
    <location>
        <begin position="47"/>
        <end position="58"/>
    </location>
</feature>
<accession>A0A316UDS1</accession>
<evidence type="ECO:0000313" key="3">
    <source>
        <dbReference type="Proteomes" id="UP000245942"/>
    </source>
</evidence>
<dbReference type="RefSeq" id="XP_025349683.1">
    <property type="nucleotide sequence ID" value="XM_025494687.1"/>
</dbReference>
<sequence length="238" mass="24253">MNPASSSVRAFRPLLAHAASSARSSTTPRIATFATSSYLRRPPQPTAPVREAAEPAVVKSPSQPPNPASWPGRQKESSPTSQSAWHGQQSGPTPAAPQVESIPHAESSKAAQERAAKLSTEGRTQQQQQPSKTQSVSAGQSASTSASEGSCATLSPSSPAGPRSQTAVAQGKAKESSTPKAAPPEEAPAKGAAATSPSPPSTSAAKPATSGKAFRAKKAALSLVSGEAERRSVYKPSR</sequence>
<evidence type="ECO:0000313" key="2">
    <source>
        <dbReference type="EMBL" id="PWN22523.1"/>
    </source>
</evidence>